<dbReference type="RefSeq" id="WP_008058406.1">
    <property type="nucleotide sequence ID" value="NZ_AFHG01000029.1"/>
</dbReference>
<gene>
    <name evidence="3" type="ORF">METUNv1_00449</name>
</gene>
<dbReference type="OrthoDB" id="8678477at2"/>
<evidence type="ECO:0000313" key="4">
    <source>
        <dbReference type="Proteomes" id="UP000005019"/>
    </source>
</evidence>
<organism evidence="3 4">
    <name type="scientific">Methyloversatilis universalis (strain ATCC BAA-1314 / DSM 25237 / JCM 13912 / CCUG 52030 / FAM5)</name>
    <dbReference type="NCBI Taxonomy" id="1000565"/>
    <lineage>
        <taxon>Bacteria</taxon>
        <taxon>Pseudomonadati</taxon>
        <taxon>Pseudomonadota</taxon>
        <taxon>Betaproteobacteria</taxon>
        <taxon>Nitrosomonadales</taxon>
        <taxon>Sterolibacteriaceae</taxon>
        <taxon>Methyloversatilis</taxon>
    </lineage>
</organism>
<reference evidence="3 4" key="1">
    <citation type="journal article" date="2011" name="J. Bacteriol.">
        <title>Genome sequence of Methyloversatilis universalis FAM5T, a methylotrophic representative of the order Rhodocyclales.</title>
        <authorList>
            <person name="Kittichotirat W."/>
            <person name="Good N.M."/>
            <person name="Hall R."/>
            <person name="Bringel F."/>
            <person name="Lajus A."/>
            <person name="Medigue C."/>
            <person name="Smalley N.E."/>
            <person name="Beck D."/>
            <person name="Bumgarner R."/>
            <person name="Vuilleumier S."/>
            <person name="Kalyuzhnaya M.G."/>
        </authorList>
    </citation>
    <scope>NUCLEOTIDE SEQUENCE [LARGE SCALE GENOMIC DNA]</scope>
    <source>
        <strain evidence="4">ATCC BAA-1314 / JCM 13912 / FAM5</strain>
    </source>
</reference>
<keyword evidence="2" id="KW-0732">Signal</keyword>
<keyword evidence="4" id="KW-1185">Reference proteome</keyword>
<evidence type="ECO:0000313" key="3">
    <source>
        <dbReference type="EMBL" id="EGK73276.1"/>
    </source>
</evidence>
<protein>
    <submittedName>
        <fullName evidence="3">Uncharacterized protein</fullName>
    </submittedName>
</protein>
<dbReference type="Gene3D" id="3.40.190.150">
    <property type="entry name" value="Bordetella uptake gene, domain 1"/>
    <property type="match status" value="1"/>
</dbReference>
<evidence type="ECO:0000256" key="1">
    <source>
        <dbReference type="SAM" id="MobiDB-lite"/>
    </source>
</evidence>
<dbReference type="InterPro" id="IPR042100">
    <property type="entry name" value="Bug_dom1"/>
</dbReference>
<dbReference type="AlphaFoldDB" id="F5R8H3"/>
<proteinExistence type="predicted"/>
<sequence>MLVIRTLVLLLLTCSTALSFAQTAPALYVGFPAAGEVDTAARAIATELGKRLKLPYRVANHAGNFTKVAVDRFQQDPATDSKLLLASPSPGYPSLASFRLVALVGEMWGLPEPFGLYAAEQMPEEKAQAIGKAVQPLFANRVTPPPGTGTQAVTATSPLREIRIPGKTVQVPGGGFAESASVQTLCQPTSVRAQIRDKAGRNYLREQDLRQVLEHGQRIAQASDRWARALGTNTLIQRQLPNRGTNDQNLGIRLSREQIENTNWGTMKQPAPTPVMPVMPEQQKDLDYNFAVLEAVQADIETAAQAYLADLTTVELNAALEISRADIPVTEIGDLTQQLDRFVIDNFVCRNDRLLGRKAMDDLRTKGWPVVNIKQALSPAWHAQNLRAREAGDRLETAFLALAERAIRERRSTLVGQLNNARTPEELPRLMAAAFGTGRLGVLAMKDPELSAAFSARSAHLLAEIAHQARLAEERRIAADKARVLKNFKSNGKPSQADIQALIAKVSMQASTEALRQRAELRSETGYNLYGGFFDVEWKTTEVDIVVSNLTCQAKEGGQHCSWDEHFVRRDYATLLSEEPIRSESSTSRCDGRFRWTATQLTIDGELAPLVTYVTRGRGSAGGGGSPSGRGSRDTMLDQWIERDRDNRARYDEAVQAAQYRRMEQYNPQKQY</sequence>
<feature type="region of interest" description="Disordered" evidence="1">
    <location>
        <begin position="616"/>
        <end position="636"/>
    </location>
</feature>
<dbReference type="EMBL" id="AFHG01000029">
    <property type="protein sequence ID" value="EGK73276.1"/>
    <property type="molecule type" value="Genomic_DNA"/>
</dbReference>
<feature type="signal peptide" evidence="2">
    <location>
        <begin position="1"/>
        <end position="21"/>
    </location>
</feature>
<evidence type="ECO:0000256" key="2">
    <source>
        <dbReference type="SAM" id="SignalP"/>
    </source>
</evidence>
<feature type="chain" id="PRO_5003325652" evidence="2">
    <location>
        <begin position="22"/>
        <end position="672"/>
    </location>
</feature>
<name>F5R8H3_METUF</name>
<comment type="caution">
    <text evidence="3">The sequence shown here is derived from an EMBL/GenBank/DDBJ whole genome shotgun (WGS) entry which is preliminary data.</text>
</comment>
<accession>F5R8H3</accession>
<feature type="compositionally biased region" description="Gly residues" evidence="1">
    <location>
        <begin position="619"/>
        <end position="628"/>
    </location>
</feature>
<dbReference type="Proteomes" id="UP000005019">
    <property type="component" value="Unassembled WGS sequence"/>
</dbReference>